<organism evidence="1 2">
    <name type="scientific">Mandrillus leucophaeus</name>
    <name type="common">Drill</name>
    <name type="synonym">Papio leucophaeus</name>
    <dbReference type="NCBI Taxonomy" id="9568"/>
    <lineage>
        <taxon>Eukaryota</taxon>
        <taxon>Metazoa</taxon>
        <taxon>Chordata</taxon>
        <taxon>Craniata</taxon>
        <taxon>Vertebrata</taxon>
        <taxon>Euteleostomi</taxon>
        <taxon>Mammalia</taxon>
        <taxon>Eutheria</taxon>
        <taxon>Euarchontoglires</taxon>
        <taxon>Primates</taxon>
        <taxon>Haplorrhini</taxon>
        <taxon>Catarrhini</taxon>
        <taxon>Cercopithecidae</taxon>
        <taxon>Cercopithecinae</taxon>
        <taxon>Mandrillus</taxon>
    </lineage>
</organism>
<sequence length="131" mass="15385">RGSLDFTKIILNTFFKPEEKNEDLRKLFELVSSLEYNVNHIRKKNHELKEEATGYKKLLEMAINMLSAFGNEDFGCHRDLKTDQLKMDILIKKLKHKENSNDQHQAPYEEQAGEIFSQHSSYKARPRVTLC</sequence>
<reference evidence="1" key="2">
    <citation type="submission" date="2025-09" db="UniProtKB">
        <authorList>
            <consortium name="Ensembl"/>
        </authorList>
    </citation>
    <scope>IDENTIFICATION</scope>
</reference>
<dbReference type="STRING" id="9568.ENSMLEP00000013040"/>
<accession>A0A2K5YBV9</accession>
<dbReference type="OMA" id="GNEDFGC"/>
<name>A0A2K5YBV9_MANLE</name>
<protein>
    <submittedName>
        <fullName evidence="1">Uncharacterized protein</fullName>
    </submittedName>
</protein>
<proteinExistence type="predicted"/>
<keyword evidence="2" id="KW-1185">Reference proteome</keyword>
<dbReference type="Proteomes" id="UP000233140">
    <property type="component" value="Unassembled WGS sequence"/>
</dbReference>
<dbReference type="AlphaFoldDB" id="A0A2K5YBV9"/>
<evidence type="ECO:0000313" key="1">
    <source>
        <dbReference type="Ensembl" id="ENSMLEP00000013040.1"/>
    </source>
</evidence>
<dbReference type="GeneTree" id="ENSGT00940000163510"/>
<reference evidence="1" key="1">
    <citation type="submission" date="2025-08" db="UniProtKB">
        <authorList>
            <consortium name="Ensembl"/>
        </authorList>
    </citation>
    <scope>IDENTIFICATION</scope>
</reference>
<dbReference type="Ensembl" id="ENSMLET00000036478.1">
    <property type="protein sequence ID" value="ENSMLEP00000013040.1"/>
    <property type="gene ID" value="ENSMLEG00000030698.1"/>
</dbReference>
<evidence type="ECO:0000313" key="2">
    <source>
        <dbReference type="Proteomes" id="UP000233140"/>
    </source>
</evidence>